<protein>
    <submittedName>
        <fullName evidence="1">Uncharacterized protein</fullName>
    </submittedName>
</protein>
<dbReference type="AlphaFoldDB" id="X6ME76"/>
<feature type="non-terminal residue" evidence="1">
    <location>
        <position position="336"/>
    </location>
</feature>
<evidence type="ECO:0000313" key="1">
    <source>
        <dbReference type="EMBL" id="ETO11732.1"/>
    </source>
</evidence>
<evidence type="ECO:0000313" key="2">
    <source>
        <dbReference type="Proteomes" id="UP000023152"/>
    </source>
</evidence>
<proteinExistence type="predicted"/>
<keyword evidence="2" id="KW-1185">Reference proteome</keyword>
<dbReference type="EMBL" id="ASPP01022104">
    <property type="protein sequence ID" value="ETO11732.1"/>
    <property type="molecule type" value="Genomic_DNA"/>
</dbReference>
<comment type="caution">
    <text evidence="1">The sequence shown here is derived from an EMBL/GenBank/DDBJ whole genome shotgun (WGS) entry which is preliminary data.</text>
</comment>
<name>X6ME76_RETFI</name>
<gene>
    <name evidence="1" type="ORF">RFI_25644</name>
</gene>
<dbReference type="Proteomes" id="UP000023152">
    <property type="component" value="Unassembled WGS sequence"/>
</dbReference>
<reference evidence="1 2" key="1">
    <citation type="journal article" date="2013" name="Curr. Biol.">
        <title>The Genome of the Foraminiferan Reticulomyxa filosa.</title>
        <authorList>
            <person name="Glockner G."/>
            <person name="Hulsmann N."/>
            <person name="Schleicher M."/>
            <person name="Noegel A.A."/>
            <person name="Eichinger L."/>
            <person name="Gallinger C."/>
            <person name="Pawlowski J."/>
            <person name="Sierra R."/>
            <person name="Euteneuer U."/>
            <person name="Pillet L."/>
            <person name="Moustafa A."/>
            <person name="Platzer M."/>
            <person name="Groth M."/>
            <person name="Szafranski K."/>
            <person name="Schliwa M."/>
        </authorList>
    </citation>
    <scope>NUCLEOTIDE SEQUENCE [LARGE SCALE GENOMIC DNA]</scope>
</reference>
<sequence>MEKFADYKKLTDNFMIVLCSYVEKPPMELDTLYEKKLLSGSSKEFQLMVDREKSELFHIMWKRQTTHNSDPISIIVSIFKQADSDWGNLISKIRNNTLQYIDLEPYKITNWKLEMNILFSDTKHQEKNTAQDYSQNIENALIFLETEEHWKLLKKATDIIQNIHQIKTTVDDKDWHNFKKKIQTSIKKASGWYLKCKDYFGDISDKKDMLELICNNKEKIQALANDEIFTNRQQFEILTKRMDDSQNEKFRQLAGTLPEVNEKMKEKIWDINFRSSYELAKAILTLSEQKSKFGNKLANCLNMDFEGLFGLVEEGDQLSVVKGLGQFERAGQTGKW</sequence>
<organism evidence="1 2">
    <name type="scientific">Reticulomyxa filosa</name>
    <dbReference type="NCBI Taxonomy" id="46433"/>
    <lineage>
        <taxon>Eukaryota</taxon>
        <taxon>Sar</taxon>
        <taxon>Rhizaria</taxon>
        <taxon>Retaria</taxon>
        <taxon>Foraminifera</taxon>
        <taxon>Monothalamids</taxon>
        <taxon>Reticulomyxidae</taxon>
        <taxon>Reticulomyxa</taxon>
    </lineage>
</organism>
<accession>X6ME76</accession>